<dbReference type="InterPro" id="IPR018392">
    <property type="entry name" value="LysM"/>
</dbReference>
<feature type="region of interest" description="Disordered" evidence="1">
    <location>
        <begin position="323"/>
        <end position="347"/>
    </location>
</feature>
<sequence length="396" mass="42681">MGGFGDADRDEFWRDDLVDLGFRERGLEEMSSDFGSGATSSSPSRLLSADSGSNGNGLNYIEHHVSRMDTLAGVAIKYGVEVADIKRMNGLATDLQMFALKSLKVPLPGRHPPSSSLSNGSASQGDCSIDQMQPRRASADGLESFQSYRLKSPQRRVSPAMSRLQGYYGLKPPIQRNKSPNHRGANEGMEMAVYKTGSGNSLEDGLLLGRSLFPDQSPIQHQGYRSLVNGFSPVSSELTEDGPGADSRNGQLGNSNDTYVFRPPKPDEDLCRTPEMLLKEENSGGTGFLARTGKGLALRPKSASRTNLAADADLVQLKPVPVGSGDTPLTNGLKGVRKSSSTSNLQDQNEDLSIFSASKWNWKTDLQTLTTTPITKPLFDGLPKPITGRRSKAALD</sequence>
<organism evidence="3 4">
    <name type="scientific">Stephania cephalantha</name>
    <dbReference type="NCBI Taxonomy" id="152367"/>
    <lineage>
        <taxon>Eukaryota</taxon>
        <taxon>Viridiplantae</taxon>
        <taxon>Streptophyta</taxon>
        <taxon>Embryophyta</taxon>
        <taxon>Tracheophyta</taxon>
        <taxon>Spermatophyta</taxon>
        <taxon>Magnoliopsida</taxon>
        <taxon>Ranunculales</taxon>
        <taxon>Menispermaceae</taxon>
        <taxon>Menispermoideae</taxon>
        <taxon>Cissampelideae</taxon>
        <taxon>Stephania</taxon>
    </lineage>
</organism>
<evidence type="ECO:0000256" key="1">
    <source>
        <dbReference type="SAM" id="MobiDB-lite"/>
    </source>
</evidence>
<name>A0AAP0FB98_9MAGN</name>
<dbReference type="PANTHER" id="PTHR20932">
    <property type="entry name" value="LYSM AND PUTATIVE PEPTIDOGLYCAN-BINDING DOMAIN-CONTAINING PROTEIN"/>
    <property type="match status" value="1"/>
</dbReference>
<dbReference type="SMART" id="SM00257">
    <property type="entry name" value="LysM"/>
    <property type="match status" value="1"/>
</dbReference>
<evidence type="ECO:0000313" key="3">
    <source>
        <dbReference type="EMBL" id="KAK9105888.1"/>
    </source>
</evidence>
<feature type="compositionally biased region" description="Polar residues" evidence="1">
    <location>
        <begin position="338"/>
        <end position="347"/>
    </location>
</feature>
<dbReference type="Pfam" id="PF01476">
    <property type="entry name" value="LysM"/>
    <property type="match status" value="1"/>
</dbReference>
<dbReference type="InterPro" id="IPR036779">
    <property type="entry name" value="LysM_dom_sf"/>
</dbReference>
<evidence type="ECO:0000313" key="4">
    <source>
        <dbReference type="Proteomes" id="UP001419268"/>
    </source>
</evidence>
<dbReference type="AlphaFoldDB" id="A0AAP0FB98"/>
<feature type="compositionally biased region" description="Low complexity" evidence="1">
    <location>
        <begin position="114"/>
        <end position="123"/>
    </location>
</feature>
<feature type="region of interest" description="Disordered" evidence="1">
    <location>
        <begin position="30"/>
        <end position="50"/>
    </location>
</feature>
<dbReference type="PANTHER" id="PTHR20932:SF36">
    <property type="entry name" value="OS03G0110600 PROTEIN"/>
    <property type="match status" value="1"/>
</dbReference>
<comment type="caution">
    <text evidence="3">The sequence shown here is derived from an EMBL/GenBank/DDBJ whole genome shotgun (WGS) entry which is preliminary data.</text>
</comment>
<feature type="region of interest" description="Disordered" evidence="1">
    <location>
        <begin position="109"/>
        <end position="141"/>
    </location>
</feature>
<dbReference type="Proteomes" id="UP001419268">
    <property type="component" value="Unassembled WGS sequence"/>
</dbReference>
<feature type="compositionally biased region" description="Low complexity" evidence="1">
    <location>
        <begin position="32"/>
        <end position="50"/>
    </location>
</feature>
<dbReference type="EMBL" id="JBBNAG010000009">
    <property type="protein sequence ID" value="KAK9105888.1"/>
    <property type="molecule type" value="Genomic_DNA"/>
</dbReference>
<proteinExistence type="predicted"/>
<dbReference type="PROSITE" id="PS51782">
    <property type="entry name" value="LYSM"/>
    <property type="match status" value="1"/>
</dbReference>
<feature type="region of interest" description="Disordered" evidence="1">
    <location>
        <begin position="232"/>
        <end position="269"/>
    </location>
</feature>
<feature type="compositionally biased region" description="Polar residues" evidence="1">
    <location>
        <begin position="248"/>
        <end position="258"/>
    </location>
</feature>
<keyword evidence="4" id="KW-1185">Reference proteome</keyword>
<gene>
    <name evidence="3" type="ORF">Scep_022732</name>
</gene>
<protein>
    <recommendedName>
        <fullName evidence="2">LysM domain-containing protein</fullName>
    </recommendedName>
</protein>
<dbReference type="InterPro" id="IPR045030">
    <property type="entry name" value="LYSM1-4"/>
</dbReference>
<feature type="domain" description="LysM" evidence="2">
    <location>
        <begin position="61"/>
        <end position="105"/>
    </location>
</feature>
<reference evidence="3 4" key="1">
    <citation type="submission" date="2024-01" db="EMBL/GenBank/DDBJ databases">
        <title>Genome assemblies of Stephania.</title>
        <authorList>
            <person name="Yang L."/>
        </authorList>
    </citation>
    <scope>NUCLEOTIDE SEQUENCE [LARGE SCALE GENOMIC DNA]</scope>
    <source>
        <strain evidence="3">JXDWG</strain>
        <tissue evidence="3">Leaf</tissue>
    </source>
</reference>
<dbReference type="Gene3D" id="3.10.350.10">
    <property type="entry name" value="LysM domain"/>
    <property type="match status" value="1"/>
</dbReference>
<accession>A0AAP0FB98</accession>
<dbReference type="CDD" id="cd00118">
    <property type="entry name" value="LysM"/>
    <property type="match status" value="1"/>
</dbReference>
<evidence type="ECO:0000259" key="2">
    <source>
        <dbReference type="PROSITE" id="PS51782"/>
    </source>
</evidence>